<evidence type="ECO:0000256" key="12">
    <source>
        <dbReference type="ARBA" id="ARBA00023136"/>
    </source>
</evidence>
<comment type="caution">
    <text evidence="15">Lacks conserved residue(s) required for the propagation of feature annotation.</text>
</comment>
<evidence type="ECO:0000313" key="17">
    <source>
        <dbReference type="EMBL" id="CAH0399555.1"/>
    </source>
</evidence>
<protein>
    <recommendedName>
        <fullName evidence="4 15">Very-long-chain (3R)-3-hydroxyacyl-CoA dehydratase</fullName>
        <ecNumber evidence="4 15">4.2.1.134</ecNumber>
    </recommendedName>
</protein>
<gene>
    <name evidence="17" type="ORF">CHILSU_LOCUS2704</name>
</gene>
<keyword evidence="9 15" id="KW-1133">Transmembrane helix</keyword>
<keyword evidence="6 15" id="KW-0812">Transmembrane</keyword>
<feature type="transmembrane region" description="Helical" evidence="15">
    <location>
        <begin position="251"/>
        <end position="269"/>
    </location>
</feature>
<evidence type="ECO:0000256" key="5">
    <source>
        <dbReference type="ARBA" id="ARBA00022516"/>
    </source>
</evidence>
<evidence type="ECO:0000256" key="10">
    <source>
        <dbReference type="ARBA" id="ARBA00023054"/>
    </source>
</evidence>
<keyword evidence="14 15" id="KW-0456">Lyase</keyword>
<comment type="function">
    <text evidence="15">Catalyzes the third of the four reactions of the long-chain fatty acids elongation cycle. This endoplasmic reticulum-bound enzymatic process, allows the addition of two carbons to the chain of long- and very long-chain fatty acids/VLCFAs per cycle. This enzyme catalyzes the dehydration of the 3-hydroxyacyl-CoA intermediate into trans-2,3-enoyl-CoA, within each cycle of fatty acid elongation. Thereby, it participates to the production of VLCFAs of different chain lengths that are involved in multiple biological processes as precursors of membrane lipids and lipid mediators.</text>
</comment>
<proteinExistence type="inferred from homology"/>
<feature type="transmembrane region" description="Helical" evidence="15">
    <location>
        <begin position="289"/>
        <end position="309"/>
    </location>
</feature>
<evidence type="ECO:0000256" key="8">
    <source>
        <dbReference type="ARBA" id="ARBA00022832"/>
    </source>
</evidence>
<dbReference type="InterPro" id="IPR008978">
    <property type="entry name" value="HSP20-like_chaperone"/>
</dbReference>
<accession>A0ABN8AX52</accession>
<evidence type="ECO:0000256" key="4">
    <source>
        <dbReference type="ARBA" id="ARBA00013122"/>
    </source>
</evidence>
<dbReference type="InterPro" id="IPR007052">
    <property type="entry name" value="CS_dom"/>
</dbReference>
<keyword evidence="18" id="KW-1185">Reference proteome</keyword>
<evidence type="ECO:0000259" key="16">
    <source>
        <dbReference type="PROSITE" id="PS51203"/>
    </source>
</evidence>
<evidence type="ECO:0000256" key="1">
    <source>
        <dbReference type="ARBA" id="ARBA00004477"/>
    </source>
</evidence>
<name>A0ABN8AX52_CHISP</name>
<comment type="subcellular location">
    <subcellularLocation>
        <location evidence="1 15">Endoplasmic reticulum membrane</location>
        <topology evidence="1 15">Multi-pass membrane protein</topology>
    </subcellularLocation>
</comment>
<comment type="catalytic activity">
    <reaction evidence="15">
        <text>a very-long-chain (3R)-3-hydroxyacyl-CoA = a very-long-chain (2E)-enoyl-CoA + H2O</text>
        <dbReference type="Rhea" id="RHEA:45812"/>
        <dbReference type="ChEBI" id="CHEBI:15377"/>
        <dbReference type="ChEBI" id="CHEBI:83728"/>
        <dbReference type="ChEBI" id="CHEBI:85440"/>
        <dbReference type="EC" id="4.2.1.134"/>
    </reaction>
</comment>
<dbReference type="PANTHER" id="PTHR11035">
    <property type="entry name" value="VERY-LONG-CHAIN (3R)-3-HYDROXYACYL-COA DEHYDRATASE"/>
    <property type="match status" value="1"/>
</dbReference>
<keyword evidence="7 15" id="KW-0256">Endoplasmic reticulum</keyword>
<feature type="transmembrane region" description="Helical" evidence="15">
    <location>
        <begin position="329"/>
        <end position="351"/>
    </location>
</feature>
<keyword evidence="11 15" id="KW-0443">Lipid metabolism</keyword>
<comment type="similarity">
    <text evidence="3 15">Belongs to the very long-chain fatty acids dehydratase HACD family.</text>
</comment>
<keyword evidence="5 15" id="KW-0444">Lipid biosynthesis</keyword>
<dbReference type="PANTHER" id="PTHR11035:SF35">
    <property type="entry name" value="VERY-LONG-CHAIN (3R)-3-HYDROXYACYL-COA DEHYDRATASE"/>
    <property type="match status" value="1"/>
</dbReference>
<evidence type="ECO:0000256" key="2">
    <source>
        <dbReference type="ARBA" id="ARBA00005194"/>
    </source>
</evidence>
<dbReference type="Pfam" id="PF04387">
    <property type="entry name" value="PTPLA"/>
    <property type="match status" value="1"/>
</dbReference>
<evidence type="ECO:0000256" key="7">
    <source>
        <dbReference type="ARBA" id="ARBA00022824"/>
    </source>
</evidence>
<dbReference type="Gene3D" id="2.60.40.790">
    <property type="match status" value="1"/>
</dbReference>
<dbReference type="EMBL" id="OU963907">
    <property type="protein sequence ID" value="CAH0399555.1"/>
    <property type="molecule type" value="Genomic_DNA"/>
</dbReference>
<evidence type="ECO:0000313" key="18">
    <source>
        <dbReference type="Proteomes" id="UP001153292"/>
    </source>
</evidence>
<keyword evidence="8 15" id="KW-0276">Fatty acid metabolism</keyword>
<sequence length="377" mass="44389">MVIPSPFVYWAQTENVISLRIDLKSVEKPDVKVLENNIKFSAVGIGAHGRTHYEFSLDLFSPVRTNTADEGQPTTVRVLDNRVDLVIQKEKTAWWPRLTAQPQKPAWLKINFDLWKSEDAQDSDEEKRDVMKDYPGMYEKLQKEEIGYRREEMIKVYLILYNLFQFVGYTYILAVIGVRYAKLGYDSVADTYEHVGPAMKFVQLMQYLEVMHPMFGYTRGGVLTPFLQISGRAMVLFVNIEAEPRMQTKPVVFYLFIIWSTVEVIRYPFYITQLYKKEIGFLTWLRYSIWIILYPLGFLCESVVILRNIPYFEETQKFTVSMPNEWNFAFHMPSFLRFYLLSLAMAGVFLMKHMYKLRTAKLKPKIVIRKCKDLTLH</sequence>
<keyword evidence="12 15" id="KW-0472">Membrane</keyword>
<evidence type="ECO:0000256" key="14">
    <source>
        <dbReference type="ARBA" id="ARBA00023239"/>
    </source>
</evidence>
<evidence type="ECO:0000256" key="11">
    <source>
        <dbReference type="ARBA" id="ARBA00023098"/>
    </source>
</evidence>
<evidence type="ECO:0000256" key="13">
    <source>
        <dbReference type="ARBA" id="ARBA00023160"/>
    </source>
</evidence>
<keyword evidence="13 15" id="KW-0275">Fatty acid biosynthesis</keyword>
<dbReference type="CDD" id="cd06465">
    <property type="entry name" value="p23_hB-ind1_like"/>
    <property type="match status" value="1"/>
</dbReference>
<dbReference type="Proteomes" id="UP001153292">
    <property type="component" value="Chromosome 14"/>
</dbReference>
<dbReference type="InterPro" id="IPR007482">
    <property type="entry name" value="Tyr_Pase-like_PTPLA"/>
</dbReference>
<dbReference type="EC" id="4.2.1.134" evidence="4 15"/>
<keyword evidence="10" id="KW-0175">Coiled coil</keyword>
<evidence type="ECO:0000256" key="15">
    <source>
        <dbReference type="RuleBase" id="RU363109"/>
    </source>
</evidence>
<feature type="transmembrane region" description="Helical" evidence="15">
    <location>
        <begin position="156"/>
        <end position="178"/>
    </location>
</feature>
<evidence type="ECO:0000256" key="3">
    <source>
        <dbReference type="ARBA" id="ARBA00007811"/>
    </source>
</evidence>
<evidence type="ECO:0000256" key="9">
    <source>
        <dbReference type="ARBA" id="ARBA00022989"/>
    </source>
</evidence>
<dbReference type="SUPFAM" id="SSF49764">
    <property type="entry name" value="HSP20-like chaperones"/>
    <property type="match status" value="1"/>
</dbReference>
<evidence type="ECO:0000256" key="6">
    <source>
        <dbReference type="ARBA" id="ARBA00022692"/>
    </source>
</evidence>
<organism evidence="17 18">
    <name type="scientific">Chilo suppressalis</name>
    <name type="common">Asiatic rice borer moth</name>
    <dbReference type="NCBI Taxonomy" id="168631"/>
    <lineage>
        <taxon>Eukaryota</taxon>
        <taxon>Metazoa</taxon>
        <taxon>Ecdysozoa</taxon>
        <taxon>Arthropoda</taxon>
        <taxon>Hexapoda</taxon>
        <taxon>Insecta</taxon>
        <taxon>Pterygota</taxon>
        <taxon>Neoptera</taxon>
        <taxon>Endopterygota</taxon>
        <taxon>Lepidoptera</taxon>
        <taxon>Glossata</taxon>
        <taxon>Ditrysia</taxon>
        <taxon>Pyraloidea</taxon>
        <taxon>Crambidae</taxon>
        <taxon>Crambinae</taxon>
        <taxon>Chilo</taxon>
    </lineage>
</organism>
<dbReference type="PROSITE" id="PS51203">
    <property type="entry name" value="CS"/>
    <property type="match status" value="1"/>
</dbReference>
<feature type="domain" description="CS" evidence="16">
    <location>
        <begin position="3"/>
        <end position="99"/>
    </location>
</feature>
<reference evidence="17" key="1">
    <citation type="submission" date="2021-12" db="EMBL/GenBank/DDBJ databases">
        <authorList>
            <person name="King R."/>
        </authorList>
    </citation>
    <scope>NUCLEOTIDE SEQUENCE</scope>
</reference>
<comment type="pathway">
    <text evidence="2 15">Lipid metabolism; fatty acid biosynthesis.</text>
</comment>